<feature type="transmembrane region" description="Helical" evidence="6">
    <location>
        <begin position="57"/>
        <end position="77"/>
    </location>
</feature>
<feature type="transmembrane region" description="Helical" evidence="6">
    <location>
        <begin position="186"/>
        <end position="205"/>
    </location>
</feature>
<proteinExistence type="inferred from homology"/>
<feature type="transmembrane region" description="Helical" evidence="6">
    <location>
        <begin position="89"/>
        <end position="110"/>
    </location>
</feature>
<feature type="transmembrane region" description="Helical" evidence="6">
    <location>
        <begin position="6"/>
        <end position="24"/>
    </location>
</feature>
<sequence length="250" mass="24900">MGEWVRLAVGVVVLLAITLTVLSVGGIGHRAAAVVAVLRAVGQLALVAIVLRVVFTAPPAVVAVLAVMFSVAVWTAAGRLGGRALLRPVGLSCAAGAVVAIGIIVGLPVLSRDVRTLVAVSGIVVGGTMTASTLAGRRLRDGLVRRRDEVEAALALGATPRQACRPIARSAVYEALVPALDQTRTVGLVTLPGAFVGALLGGVGAVDAARFQIVVLVGLLCAEAIAAALLAYLLGAPATLPLAVDGPGGG</sequence>
<dbReference type="GO" id="GO:0005886">
    <property type="term" value="C:plasma membrane"/>
    <property type="evidence" value="ECO:0007669"/>
    <property type="project" value="TreeGrafter"/>
</dbReference>
<feature type="transmembrane region" description="Helical" evidence="6">
    <location>
        <begin position="116"/>
        <end position="136"/>
    </location>
</feature>
<feature type="transmembrane region" description="Helical" evidence="6">
    <location>
        <begin position="211"/>
        <end position="234"/>
    </location>
</feature>
<evidence type="ECO:0000256" key="6">
    <source>
        <dbReference type="SAM" id="Phobius"/>
    </source>
</evidence>
<evidence type="ECO:0000256" key="1">
    <source>
        <dbReference type="ARBA" id="ARBA00004141"/>
    </source>
</evidence>
<comment type="caution">
    <text evidence="7">The sequence shown here is derived from an EMBL/GenBank/DDBJ whole genome shotgun (WGS) entry which is preliminary data.</text>
</comment>
<keyword evidence="8" id="KW-1185">Reference proteome</keyword>
<evidence type="ECO:0000256" key="5">
    <source>
        <dbReference type="ARBA" id="ARBA00023136"/>
    </source>
</evidence>
<accession>A0A917T8C6</accession>
<comment type="similarity">
    <text evidence="2">Belongs to the UPF0014 family.</text>
</comment>
<protein>
    <submittedName>
        <fullName evidence="7">ABC transporter permease</fullName>
    </submittedName>
</protein>
<keyword evidence="3 6" id="KW-0812">Transmembrane</keyword>
<evidence type="ECO:0000256" key="4">
    <source>
        <dbReference type="ARBA" id="ARBA00022989"/>
    </source>
</evidence>
<keyword evidence="4 6" id="KW-1133">Transmembrane helix</keyword>
<dbReference type="RefSeq" id="WP_188944055.1">
    <property type="nucleotide sequence ID" value="NZ_BMNA01000011.1"/>
</dbReference>
<gene>
    <name evidence="7" type="ORF">GCM10011594_36500</name>
</gene>
<evidence type="ECO:0000256" key="3">
    <source>
        <dbReference type="ARBA" id="ARBA00022692"/>
    </source>
</evidence>
<feature type="transmembrane region" description="Helical" evidence="6">
    <location>
        <begin position="31"/>
        <end position="51"/>
    </location>
</feature>
<name>A0A917T8C6_9ACTN</name>
<dbReference type="AlphaFoldDB" id="A0A917T8C6"/>
<dbReference type="Pfam" id="PF03649">
    <property type="entry name" value="UPF0014"/>
    <property type="match status" value="1"/>
</dbReference>
<dbReference type="InterPro" id="IPR005226">
    <property type="entry name" value="UPF0014_fam"/>
</dbReference>
<dbReference type="EMBL" id="BMNA01000011">
    <property type="protein sequence ID" value="GGM13268.1"/>
    <property type="molecule type" value="Genomic_DNA"/>
</dbReference>
<evidence type="ECO:0000313" key="7">
    <source>
        <dbReference type="EMBL" id="GGM13268.1"/>
    </source>
</evidence>
<evidence type="ECO:0000256" key="2">
    <source>
        <dbReference type="ARBA" id="ARBA00005268"/>
    </source>
</evidence>
<dbReference type="PANTHER" id="PTHR30028">
    <property type="entry name" value="UPF0014 INNER MEMBRANE PROTEIN YBBM-RELATED"/>
    <property type="match status" value="1"/>
</dbReference>
<organism evidence="7 8">
    <name type="scientific">Nakamurella endophytica</name>
    <dbReference type="NCBI Taxonomy" id="1748367"/>
    <lineage>
        <taxon>Bacteria</taxon>
        <taxon>Bacillati</taxon>
        <taxon>Actinomycetota</taxon>
        <taxon>Actinomycetes</taxon>
        <taxon>Nakamurellales</taxon>
        <taxon>Nakamurellaceae</taxon>
        <taxon>Nakamurella</taxon>
    </lineage>
</organism>
<comment type="subcellular location">
    <subcellularLocation>
        <location evidence="1">Membrane</location>
        <topology evidence="1">Multi-pass membrane protein</topology>
    </subcellularLocation>
</comment>
<dbReference type="PANTHER" id="PTHR30028:SF0">
    <property type="entry name" value="PROTEIN ALUMINUM SENSITIVE 3"/>
    <property type="match status" value="1"/>
</dbReference>
<dbReference type="Proteomes" id="UP000655208">
    <property type="component" value="Unassembled WGS sequence"/>
</dbReference>
<keyword evidence="5 6" id="KW-0472">Membrane</keyword>
<reference evidence="7" key="1">
    <citation type="journal article" date="2014" name="Int. J. Syst. Evol. Microbiol.">
        <title>Complete genome sequence of Corynebacterium casei LMG S-19264T (=DSM 44701T), isolated from a smear-ripened cheese.</title>
        <authorList>
            <consortium name="US DOE Joint Genome Institute (JGI-PGF)"/>
            <person name="Walter F."/>
            <person name="Albersmeier A."/>
            <person name="Kalinowski J."/>
            <person name="Ruckert C."/>
        </authorList>
    </citation>
    <scope>NUCLEOTIDE SEQUENCE</scope>
    <source>
        <strain evidence="7">CGMCC 4.7308</strain>
    </source>
</reference>
<reference evidence="7" key="2">
    <citation type="submission" date="2020-09" db="EMBL/GenBank/DDBJ databases">
        <authorList>
            <person name="Sun Q."/>
            <person name="Zhou Y."/>
        </authorList>
    </citation>
    <scope>NUCLEOTIDE SEQUENCE</scope>
    <source>
        <strain evidence="7">CGMCC 4.7308</strain>
    </source>
</reference>
<evidence type="ECO:0000313" key="8">
    <source>
        <dbReference type="Proteomes" id="UP000655208"/>
    </source>
</evidence>